<evidence type="ECO:0000313" key="3">
    <source>
        <dbReference type="EMBL" id="OGH92738.1"/>
    </source>
</evidence>
<keyword evidence="1" id="KW-0472">Membrane</keyword>
<proteinExistence type="predicted"/>
<dbReference type="STRING" id="1798705.A2563_03655"/>
<dbReference type="EMBL" id="MFRA01000005">
    <property type="protein sequence ID" value="OGH92738.1"/>
    <property type="molecule type" value="Genomic_DNA"/>
</dbReference>
<comment type="caution">
    <text evidence="3">The sequence shown here is derived from an EMBL/GenBank/DDBJ whole genome shotgun (WGS) entry which is preliminary data.</text>
</comment>
<gene>
    <name evidence="3" type="ORF">A2563_03655</name>
</gene>
<evidence type="ECO:0000256" key="2">
    <source>
        <dbReference type="SAM" id="SignalP"/>
    </source>
</evidence>
<keyword evidence="1" id="KW-1133">Transmembrane helix</keyword>
<evidence type="ECO:0000313" key="4">
    <source>
        <dbReference type="Proteomes" id="UP000176634"/>
    </source>
</evidence>
<dbReference type="Proteomes" id="UP000176634">
    <property type="component" value="Unassembled WGS sequence"/>
</dbReference>
<protein>
    <submittedName>
        <fullName evidence="3">Uncharacterized protein</fullName>
    </submittedName>
</protein>
<keyword evidence="1" id="KW-0812">Transmembrane</keyword>
<keyword evidence="2" id="KW-0732">Signal</keyword>
<organism evidence="3 4">
    <name type="scientific">Candidatus Magasanikbacteria bacterium RIFOXYD1_FULL_40_23</name>
    <dbReference type="NCBI Taxonomy" id="1798705"/>
    <lineage>
        <taxon>Bacteria</taxon>
        <taxon>Candidatus Magasanikiibacteriota</taxon>
    </lineage>
</organism>
<feature type="chain" id="PRO_5009525981" evidence="2">
    <location>
        <begin position="28"/>
        <end position="151"/>
    </location>
</feature>
<evidence type="ECO:0000256" key="1">
    <source>
        <dbReference type="SAM" id="Phobius"/>
    </source>
</evidence>
<reference evidence="3 4" key="1">
    <citation type="journal article" date="2016" name="Nat. Commun.">
        <title>Thousands of microbial genomes shed light on interconnected biogeochemical processes in an aquifer system.</title>
        <authorList>
            <person name="Anantharaman K."/>
            <person name="Brown C.T."/>
            <person name="Hug L.A."/>
            <person name="Sharon I."/>
            <person name="Castelle C.J."/>
            <person name="Probst A.J."/>
            <person name="Thomas B.C."/>
            <person name="Singh A."/>
            <person name="Wilkins M.J."/>
            <person name="Karaoz U."/>
            <person name="Brodie E.L."/>
            <person name="Williams K.H."/>
            <person name="Hubbard S.S."/>
            <person name="Banfield J.F."/>
        </authorList>
    </citation>
    <scope>NUCLEOTIDE SEQUENCE [LARGE SCALE GENOMIC DNA]</scope>
</reference>
<feature type="signal peptide" evidence="2">
    <location>
        <begin position="1"/>
        <end position="27"/>
    </location>
</feature>
<feature type="transmembrane region" description="Helical" evidence="1">
    <location>
        <begin position="93"/>
        <end position="119"/>
    </location>
</feature>
<name>A0A1F6P9E8_9BACT</name>
<dbReference type="AlphaFoldDB" id="A0A1F6P9E8"/>
<sequence length="151" mass="17118">MPKKYRLHKKIGILFAFVLIFSFLSHSNPTQAQGSEETNYGQQNILLWEFDLKVKKPLLEINIPGLRFSNVVSTTNETGTYYFIPWIPELISALYNFGIGIVSIVAVIMIIVQGVHIIASRGGEGKSASYQKNRTGFNWITYCLGIFCYFI</sequence>
<accession>A0A1F6P9E8</accession>